<dbReference type="GO" id="GO:0006491">
    <property type="term" value="P:N-glycan processing"/>
    <property type="evidence" value="ECO:0007669"/>
    <property type="project" value="TreeGrafter"/>
</dbReference>
<organism evidence="12 13">
    <name type="scientific">Prymnesium parvum</name>
    <name type="common">Toxic golden alga</name>
    <dbReference type="NCBI Taxonomy" id="97485"/>
    <lineage>
        <taxon>Eukaryota</taxon>
        <taxon>Haptista</taxon>
        <taxon>Haptophyta</taxon>
        <taxon>Prymnesiophyceae</taxon>
        <taxon>Prymnesiales</taxon>
        <taxon>Prymnesiaceae</taxon>
        <taxon>Prymnesium</taxon>
    </lineage>
</organism>
<feature type="region of interest" description="Disordered" evidence="11">
    <location>
        <begin position="48"/>
        <end position="68"/>
    </location>
</feature>
<evidence type="ECO:0000256" key="8">
    <source>
        <dbReference type="ARBA" id="ARBA00023034"/>
    </source>
</evidence>
<keyword evidence="3" id="KW-0328">Glycosyltransferase</keyword>
<keyword evidence="13" id="KW-1185">Reference proteome</keyword>
<keyword evidence="4" id="KW-0808">Transferase</keyword>
<evidence type="ECO:0000256" key="10">
    <source>
        <dbReference type="ARBA" id="ARBA00023180"/>
    </source>
</evidence>
<keyword evidence="7" id="KW-1133">Transmembrane helix</keyword>
<evidence type="ECO:0000313" key="12">
    <source>
        <dbReference type="EMBL" id="KAL1529011.1"/>
    </source>
</evidence>
<comment type="caution">
    <text evidence="12">The sequence shown here is derived from an EMBL/GenBank/DDBJ whole genome shotgun (WGS) entry which is preliminary data.</text>
</comment>
<comment type="similarity">
    <text evidence="2">Belongs to the glycosyltransferase 29 family.</text>
</comment>
<dbReference type="InterPro" id="IPR038578">
    <property type="entry name" value="GT29-like_sf"/>
</dbReference>
<name>A0AB34K447_PRYPA</name>
<evidence type="ECO:0000256" key="11">
    <source>
        <dbReference type="SAM" id="MobiDB-lite"/>
    </source>
</evidence>
<evidence type="ECO:0000256" key="3">
    <source>
        <dbReference type="ARBA" id="ARBA00022676"/>
    </source>
</evidence>
<dbReference type="Pfam" id="PF00777">
    <property type="entry name" value="Glyco_transf_29"/>
    <property type="match status" value="1"/>
</dbReference>
<evidence type="ECO:0000256" key="1">
    <source>
        <dbReference type="ARBA" id="ARBA00004323"/>
    </source>
</evidence>
<dbReference type="InterPro" id="IPR001675">
    <property type="entry name" value="Glyco_trans_29"/>
</dbReference>
<gene>
    <name evidence="12" type="ORF">AB1Y20_010332</name>
</gene>
<dbReference type="EMBL" id="JBGBPQ010000002">
    <property type="protein sequence ID" value="KAL1529011.1"/>
    <property type="molecule type" value="Genomic_DNA"/>
</dbReference>
<sequence length="327" mass="36067">MAGGGAAESEGLNEGALHKKRRLVKERVGRRKIVPIARRLPRRRCRYGELSDETELPEPSPLPSPPLPLSPPPPFPAILWLPSHSSSAIGASLASSSCALVGGGHGLMDSLLGAQIDRHDYVIRVNRGLDASLPLHQTLAPHLGLRQDVLFIDQCEHNSPLYSYRLVGTDNFVSCAASPPHAEDCHFGAIVYRGNSERWEPVCSGESQHEPPLHRKARHGYVAVGIETDLVTNAVLSIRGFERHGSSVERKPTTGFHAVLVFGLLCRSLHLYGFEGEATVDGHEITADHEIEEEHRLLRKLSRHEEIPEMPPAIRQAWEQANLTIWC</sequence>
<dbReference type="GO" id="GO:0003828">
    <property type="term" value="F:alpha-N-acetylneuraminate alpha-2,8-sialyltransferase activity"/>
    <property type="evidence" value="ECO:0007669"/>
    <property type="project" value="TreeGrafter"/>
</dbReference>
<comment type="subcellular location">
    <subcellularLocation>
        <location evidence="1">Golgi apparatus membrane</location>
        <topology evidence="1">Single-pass type II membrane protein</topology>
    </subcellularLocation>
</comment>
<feature type="region of interest" description="Disordered" evidence="11">
    <location>
        <begin position="1"/>
        <end position="23"/>
    </location>
</feature>
<dbReference type="GO" id="GO:0000139">
    <property type="term" value="C:Golgi membrane"/>
    <property type="evidence" value="ECO:0007669"/>
    <property type="project" value="UniProtKB-SubCell"/>
</dbReference>
<accession>A0AB34K447</accession>
<keyword evidence="8" id="KW-0333">Golgi apparatus</keyword>
<evidence type="ECO:0000256" key="5">
    <source>
        <dbReference type="ARBA" id="ARBA00022692"/>
    </source>
</evidence>
<dbReference type="PANTHER" id="PTHR11987:SF53">
    <property type="entry name" value="ALPHA-2,8-SIALYLTRANSFERASE 8F-LIKE"/>
    <property type="match status" value="1"/>
</dbReference>
<dbReference type="Proteomes" id="UP001515480">
    <property type="component" value="Unassembled WGS sequence"/>
</dbReference>
<dbReference type="GO" id="GO:0009311">
    <property type="term" value="P:oligosaccharide metabolic process"/>
    <property type="evidence" value="ECO:0007669"/>
    <property type="project" value="TreeGrafter"/>
</dbReference>
<dbReference type="InterPro" id="IPR050943">
    <property type="entry name" value="Glycosyltr_29_Sialyltrsf"/>
</dbReference>
<evidence type="ECO:0000256" key="6">
    <source>
        <dbReference type="ARBA" id="ARBA00022968"/>
    </source>
</evidence>
<evidence type="ECO:0000256" key="4">
    <source>
        <dbReference type="ARBA" id="ARBA00022679"/>
    </source>
</evidence>
<reference evidence="12 13" key="1">
    <citation type="journal article" date="2024" name="Science">
        <title>Giant polyketide synthase enzymes in the biosynthesis of giant marine polyether toxins.</title>
        <authorList>
            <person name="Fallon T.R."/>
            <person name="Shende V.V."/>
            <person name="Wierzbicki I.H."/>
            <person name="Pendleton A.L."/>
            <person name="Watervoot N.F."/>
            <person name="Auber R.P."/>
            <person name="Gonzalez D.J."/>
            <person name="Wisecaver J.H."/>
            <person name="Moore B.S."/>
        </authorList>
    </citation>
    <scope>NUCLEOTIDE SEQUENCE [LARGE SCALE GENOMIC DNA]</scope>
    <source>
        <strain evidence="12 13">12B1</strain>
    </source>
</reference>
<keyword evidence="9" id="KW-0472">Membrane</keyword>
<keyword evidence="5" id="KW-0812">Transmembrane</keyword>
<evidence type="ECO:0000256" key="2">
    <source>
        <dbReference type="ARBA" id="ARBA00006003"/>
    </source>
</evidence>
<keyword evidence="6" id="KW-0735">Signal-anchor</keyword>
<evidence type="ECO:0000256" key="9">
    <source>
        <dbReference type="ARBA" id="ARBA00023136"/>
    </source>
</evidence>
<dbReference type="Gene3D" id="3.90.1480.20">
    <property type="entry name" value="Glycosyl transferase family 29"/>
    <property type="match status" value="1"/>
</dbReference>
<evidence type="ECO:0000313" key="13">
    <source>
        <dbReference type="Proteomes" id="UP001515480"/>
    </source>
</evidence>
<evidence type="ECO:0000256" key="7">
    <source>
        <dbReference type="ARBA" id="ARBA00022989"/>
    </source>
</evidence>
<protein>
    <submittedName>
        <fullName evidence="12">Uncharacterized protein</fullName>
    </submittedName>
</protein>
<keyword evidence="10" id="KW-0325">Glycoprotein</keyword>
<proteinExistence type="inferred from homology"/>
<dbReference type="AlphaFoldDB" id="A0AB34K447"/>
<dbReference type="PANTHER" id="PTHR11987">
    <property type="entry name" value="ALPHA-2,8-SIALYLTRANSFERASE"/>
    <property type="match status" value="1"/>
</dbReference>
<feature type="compositionally biased region" description="Pro residues" evidence="11">
    <location>
        <begin position="58"/>
        <end position="68"/>
    </location>
</feature>